<dbReference type="InterPro" id="IPR002401">
    <property type="entry name" value="Cyt_P450_E_grp-I"/>
</dbReference>
<dbReference type="PRINTS" id="PR00385">
    <property type="entry name" value="P450"/>
</dbReference>
<dbReference type="AlphaFoldDB" id="B3S5F4"/>
<dbReference type="PhylomeDB" id="B3S5F4"/>
<dbReference type="GO" id="GO:0016705">
    <property type="term" value="F:oxidoreductase activity, acting on paired donors, with incorporation or reduction of molecular oxygen"/>
    <property type="evidence" value="ECO:0007669"/>
    <property type="project" value="InterPro"/>
</dbReference>
<evidence type="ECO:0000313" key="4">
    <source>
        <dbReference type="Proteomes" id="UP000009022"/>
    </source>
</evidence>
<accession>B3S5F4</accession>
<dbReference type="SUPFAM" id="SSF48264">
    <property type="entry name" value="Cytochrome P450"/>
    <property type="match status" value="1"/>
</dbReference>
<organism evidence="3 4">
    <name type="scientific">Trichoplax adhaerens</name>
    <name type="common">Trichoplax reptans</name>
    <dbReference type="NCBI Taxonomy" id="10228"/>
    <lineage>
        <taxon>Eukaryota</taxon>
        <taxon>Metazoa</taxon>
        <taxon>Placozoa</taxon>
        <taxon>Uniplacotomia</taxon>
        <taxon>Trichoplacea</taxon>
        <taxon>Trichoplacidae</taxon>
        <taxon>Trichoplax</taxon>
    </lineage>
</organism>
<keyword evidence="2" id="KW-0408">Iron</keyword>
<evidence type="ECO:0000256" key="2">
    <source>
        <dbReference type="PIRSR" id="PIRSR602401-1"/>
    </source>
</evidence>
<keyword evidence="2" id="KW-0479">Metal-binding</keyword>
<name>B3S5F4_TRIAD</name>
<sequence>METNRIWVALRKVPGPKAHWLLGNLDDVGTLEDYLEGLTKLCQAYPNMFPIWYGITNPTLVLSSPLVAKKFIKPCNTKETVVQRIYKEWTGSGLLFTNGKQWSRNRKLLTPGFHFDILKTYLVVYNECIDILMNKWSKLAVESKPFEVREDMSLCTFDIILQCACSTKLNPQAEGFRHRFLTACHENSLFVEARAQNPLYVSKLIYKLTTEGKKFYSNVHYCKQFAKEIILERQADLENQDGINEERKHLDFLDILLTAKDSDGVGMTLDEMADEVITFLFAGHDTTSTSISWLLYSLASNPDYQKKCQEEIDNVLGDRTEIAWEDLSSLPYLTLCIKESQRLHTTVPLLGYTLAEGMTVGGVKFPKGMDIEVPAYVYHHDSRWWKDPWTYDPLRFTPENSNSRDAYVYIPFAIGSRNCIGQNFAFQEVKAVAARILQRFDIATNQTTFKHIPGGVLKSQNGIWISLKERK</sequence>
<dbReference type="Gene3D" id="1.10.630.10">
    <property type="entry name" value="Cytochrome P450"/>
    <property type="match status" value="1"/>
</dbReference>
<evidence type="ECO:0000313" key="3">
    <source>
        <dbReference type="EMBL" id="EDV22031.1"/>
    </source>
</evidence>
<proteinExistence type="inferred from homology"/>
<dbReference type="OMA" id="DISPTYQ"/>
<dbReference type="PRINTS" id="PR00463">
    <property type="entry name" value="EP450I"/>
</dbReference>
<dbReference type="PANTHER" id="PTHR24291">
    <property type="entry name" value="CYTOCHROME P450 FAMILY 4"/>
    <property type="match status" value="1"/>
</dbReference>
<dbReference type="GO" id="GO:0020037">
    <property type="term" value="F:heme binding"/>
    <property type="evidence" value="ECO:0007669"/>
    <property type="project" value="InterPro"/>
</dbReference>
<dbReference type="EMBL" id="DS985251">
    <property type="protein sequence ID" value="EDV22031.1"/>
    <property type="molecule type" value="Genomic_DNA"/>
</dbReference>
<dbReference type="CDD" id="cd20659">
    <property type="entry name" value="CYP4B_4F-like"/>
    <property type="match status" value="1"/>
</dbReference>
<dbReference type="InterPro" id="IPR001128">
    <property type="entry name" value="Cyt_P450"/>
</dbReference>
<evidence type="ECO:0000256" key="1">
    <source>
        <dbReference type="ARBA" id="ARBA00010617"/>
    </source>
</evidence>
<dbReference type="OrthoDB" id="1470350at2759"/>
<comment type="similarity">
    <text evidence="1">Belongs to the cytochrome P450 family.</text>
</comment>
<dbReference type="GO" id="GO:0004497">
    <property type="term" value="F:monooxygenase activity"/>
    <property type="evidence" value="ECO:0007669"/>
    <property type="project" value="InterPro"/>
</dbReference>
<dbReference type="RefSeq" id="XP_002115668.1">
    <property type="nucleotide sequence ID" value="XM_002115632.1"/>
</dbReference>
<dbReference type="CTD" id="6756879"/>
<gene>
    <name evidence="3" type="ORF">TRIADDRAFT_29528</name>
</gene>
<dbReference type="InParanoid" id="B3S5F4"/>
<dbReference type="InterPro" id="IPR036396">
    <property type="entry name" value="Cyt_P450_sf"/>
</dbReference>
<feature type="binding site" description="axial binding residue" evidence="2">
    <location>
        <position position="419"/>
    </location>
    <ligand>
        <name>heme</name>
        <dbReference type="ChEBI" id="CHEBI:30413"/>
    </ligand>
    <ligandPart>
        <name>Fe</name>
        <dbReference type="ChEBI" id="CHEBI:18248"/>
    </ligandPart>
</feature>
<keyword evidence="4" id="KW-1185">Reference proteome</keyword>
<dbReference type="Proteomes" id="UP000009022">
    <property type="component" value="Unassembled WGS sequence"/>
</dbReference>
<dbReference type="HOGENOM" id="CLU_001570_5_1_1"/>
<dbReference type="Pfam" id="PF00067">
    <property type="entry name" value="p450"/>
    <property type="match status" value="1"/>
</dbReference>
<dbReference type="KEGG" id="tad:TRIADDRAFT_29528"/>
<dbReference type="InterPro" id="IPR050196">
    <property type="entry name" value="Cytochrome_P450_Monoox"/>
</dbReference>
<dbReference type="STRING" id="10228.B3S5F4"/>
<keyword evidence="2" id="KW-0349">Heme</keyword>
<protein>
    <recommendedName>
        <fullName evidence="5">Cytochrome P450</fullName>
    </recommendedName>
</protein>
<comment type="cofactor">
    <cofactor evidence="2">
        <name>heme</name>
        <dbReference type="ChEBI" id="CHEBI:30413"/>
    </cofactor>
</comment>
<dbReference type="PANTHER" id="PTHR24291:SF201">
    <property type="entry name" value="CYTOCHROME P450, FAMILY 4, SUBFAMILY B, POLYPEPTIDE 7"/>
    <property type="match status" value="1"/>
</dbReference>
<evidence type="ECO:0008006" key="5">
    <source>
        <dbReference type="Google" id="ProtNLM"/>
    </source>
</evidence>
<reference evidence="3 4" key="1">
    <citation type="journal article" date="2008" name="Nature">
        <title>The Trichoplax genome and the nature of placozoans.</title>
        <authorList>
            <person name="Srivastava M."/>
            <person name="Begovic E."/>
            <person name="Chapman J."/>
            <person name="Putnam N.H."/>
            <person name="Hellsten U."/>
            <person name="Kawashima T."/>
            <person name="Kuo A."/>
            <person name="Mitros T."/>
            <person name="Salamov A."/>
            <person name="Carpenter M.L."/>
            <person name="Signorovitch A.Y."/>
            <person name="Moreno M.A."/>
            <person name="Kamm K."/>
            <person name="Grimwood J."/>
            <person name="Schmutz J."/>
            <person name="Shapiro H."/>
            <person name="Grigoriev I.V."/>
            <person name="Buss L.W."/>
            <person name="Schierwater B."/>
            <person name="Dellaporta S.L."/>
            <person name="Rokhsar D.S."/>
        </authorList>
    </citation>
    <scope>NUCLEOTIDE SEQUENCE [LARGE SCALE GENOMIC DNA]</scope>
    <source>
        <strain evidence="3 4">Grell-BS-1999</strain>
    </source>
</reference>
<dbReference type="eggNOG" id="KOG0157">
    <property type="taxonomic scope" value="Eukaryota"/>
</dbReference>
<dbReference type="GO" id="GO:0005506">
    <property type="term" value="F:iron ion binding"/>
    <property type="evidence" value="ECO:0007669"/>
    <property type="project" value="InterPro"/>
</dbReference>
<dbReference type="GeneID" id="6756879"/>